<feature type="region of interest" description="Disordered" evidence="1">
    <location>
        <begin position="1"/>
        <end position="128"/>
    </location>
</feature>
<evidence type="ECO:0000256" key="2">
    <source>
        <dbReference type="SAM" id="Phobius"/>
    </source>
</evidence>
<name>A0ABV6UWS8_9ACTN</name>
<gene>
    <name evidence="3" type="ORF">ACEZDJ_32030</name>
</gene>
<evidence type="ECO:0008006" key="5">
    <source>
        <dbReference type="Google" id="ProtNLM"/>
    </source>
</evidence>
<dbReference type="RefSeq" id="WP_198037276.1">
    <property type="nucleotide sequence ID" value="NZ_JBHEZZ010000025.1"/>
</dbReference>
<reference evidence="3 4" key="1">
    <citation type="submission" date="2024-09" db="EMBL/GenBank/DDBJ databases">
        <authorList>
            <person name="Lee S.D."/>
        </authorList>
    </citation>
    <scope>NUCLEOTIDE SEQUENCE [LARGE SCALE GENOMIC DNA]</scope>
    <source>
        <strain evidence="3 4">N1-5</strain>
    </source>
</reference>
<feature type="compositionally biased region" description="Polar residues" evidence="1">
    <location>
        <begin position="187"/>
        <end position="196"/>
    </location>
</feature>
<comment type="caution">
    <text evidence="3">The sequence shown here is derived from an EMBL/GenBank/DDBJ whole genome shotgun (WGS) entry which is preliminary data.</text>
</comment>
<feature type="compositionally biased region" description="Gly residues" evidence="1">
    <location>
        <begin position="15"/>
        <end position="30"/>
    </location>
</feature>
<keyword evidence="2" id="KW-0472">Membrane</keyword>
<proteinExistence type="predicted"/>
<dbReference type="PANTHER" id="PTHR38589">
    <property type="entry name" value="BLR0621 PROTEIN"/>
    <property type="match status" value="1"/>
</dbReference>
<feature type="region of interest" description="Disordered" evidence="1">
    <location>
        <begin position="169"/>
        <end position="203"/>
    </location>
</feature>
<feature type="compositionally biased region" description="Low complexity" evidence="1">
    <location>
        <begin position="169"/>
        <end position="186"/>
    </location>
</feature>
<feature type="transmembrane region" description="Helical" evidence="2">
    <location>
        <begin position="146"/>
        <end position="165"/>
    </location>
</feature>
<evidence type="ECO:0000256" key="1">
    <source>
        <dbReference type="SAM" id="MobiDB-lite"/>
    </source>
</evidence>
<dbReference type="Proteomes" id="UP001592528">
    <property type="component" value="Unassembled WGS sequence"/>
</dbReference>
<sequence length="403" mass="41574">MSSYARPASDPNRRGSGGTAPGTDSDGGYGVSYDGYYGQQDGYAQGGYAQNGYADPGYSEPAYRTDPYYAERAYPGPGHSDAGYQGSGYSDHTDPRFVDSGYGDYAAPAAPRAEAPRSTGPRSGSRVAARAAARARARRRRRVRNGFLGVGSVAAVAVIAMAGLVHPNTGKTATTATARTSAPVATGQRTTPADTSRSTDRATPAAALTQLPGLGADFRKQIPANTQQVLLVSGTGKNANTGTATLYTRTADGSWLAGTAWPSHNALDGWTTHHMEGDLHSPIGVYSLTDAGGLDANPGTKLPYTHSSAFKALGTGFEGESLADAFDYVVAINYNHVAGTSPLSAERPLGANRGGGIWVHVDHGGPTHGCVSLAKADMAILLKDLDPSKHPVIVMGDAASLAA</sequence>
<evidence type="ECO:0000313" key="4">
    <source>
        <dbReference type="Proteomes" id="UP001592528"/>
    </source>
</evidence>
<feature type="compositionally biased region" description="Low complexity" evidence="1">
    <location>
        <begin position="31"/>
        <end position="55"/>
    </location>
</feature>
<evidence type="ECO:0000313" key="3">
    <source>
        <dbReference type="EMBL" id="MFC1405931.1"/>
    </source>
</evidence>
<accession>A0ABV6UWS8</accession>
<keyword evidence="2" id="KW-1133">Transmembrane helix</keyword>
<keyword evidence="2" id="KW-0812">Transmembrane</keyword>
<protein>
    <recommendedName>
        <fullName evidence="5">YkuD domain-containing protein</fullName>
    </recommendedName>
</protein>
<feature type="compositionally biased region" description="Low complexity" evidence="1">
    <location>
        <begin position="106"/>
        <end position="117"/>
    </location>
</feature>
<dbReference type="EMBL" id="JBHEZZ010000025">
    <property type="protein sequence ID" value="MFC1405931.1"/>
    <property type="molecule type" value="Genomic_DNA"/>
</dbReference>
<dbReference type="PANTHER" id="PTHR38589:SF1">
    <property type="entry name" value="BLR0621 PROTEIN"/>
    <property type="match status" value="1"/>
</dbReference>
<organism evidence="3 4">
    <name type="scientific">Streptacidiphilus cavernicola</name>
    <dbReference type="NCBI Taxonomy" id="3342716"/>
    <lineage>
        <taxon>Bacteria</taxon>
        <taxon>Bacillati</taxon>
        <taxon>Actinomycetota</taxon>
        <taxon>Actinomycetes</taxon>
        <taxon>Kitasatosporales</taxon>
        <taxon>Streptomycetaceae</taxon>
        <taxon>Streptacidiphilus</taxon>
    </lineage>
</organism>
<keyword evidence="4" id="KW-1185">Reference proteome</keyword>